<evidence type="ECO:0000313" key="2">
    <source>
        <dbReference type="Proteomes" id="UP000799118"/>
    </source>
</evidence>
<keyword evidence="2" id="KW-1185">Reference proteome</keyword>
<name>A0A6A4HRF2_9AGAR</name>
<protein>
    <recommendedName>
        <fullName evidence="3">DUF1365-domain-containing protein</fullName>
    </recommendedName>
</protein>
<sequence>MTTINSNAGRSESEAPSGYILTNLVSHARFSPSTATHTFKYNILAVLVELGALERGELDVPLLSCFSFGFKLFGYESKKAICALRPDGYLFPSPDENAKTKPKGQKMKIREKLKVLLAKEGLLTTNDWTAWMLTMPSYLGFEGINPLTVYFVYESAGTETGKQLAAVVFEVHNTFGEAHVYFMKPGVGEDSLPNTSKYKHQWTFRRAFHVSPFNDRTGFYTVALSAPSVSIPQGGGPEVDISIRLREAEHVEHQHENGQGHGHESPTLIQPGRTKLTATLSVLSSSPFVSVSSRLHMNPLLLVSPRLPIQPPPIHAPDLLPSPYIALSQSTGCVFEAGAATWSWIWQCEYICDPCGLEPELGFDEFHGKPRSLLVWSHHPSSADVLDCPICERTNEGVSGLAYHASRRGFADLEGVGGVDGVVLTMPGVYEGEEEHHEEWFVFRKLDKSGRRTRRNILRITPLSPKFFELLLLAPSAGHALLAGGVVEVSETNPDFERTHSVRHSLSRSTSAYTKILNTHRGPNDVLFVVNDAEMFFRVFLPPSTAITPPPSPPSTSKLFTSLTSNRTNAAPTSRTWTQRLRCAMLPNSLTYPPPVTSPKLSSPLFETEPEAVNNLLHIPEAHFLDMHVTATASSHSKRYSDSGSINPSSYSSYILSLSFLPITILLESLFARLLPLVTLIVLLTLDALEPKIFALFRARIIPGTETWGTEMWRRVQGRVERAQEKKSSS</sequence>
<dbReference type="InterPro" id="IPR010775">
    <property type="entry name" value="DUF1365"/>
</dbReference>
<dbReference type="Proteomes" id="UP000799118">
    <property type="component" value="Unassembled WGS sequence"/>
</dbReference>
<dbReference type="PANTHER" id="PTHR33973:SF4">
    <property type="entry name" value="OS07G0153300 PROTEIN"/>
    <property type="match status" value="1"/>
</dbReference>
<gene>
    <name evidence="1" type="ORF">BT96DRAFT_993166</name>
</gene>
<evidence type="ECO:0008006" key="3">
    <source>
        <dbReference type="Google" id="ProtNLM"/>
    </source>
</evidence>
<accession>A0A6A4HRF2</accession>
<dbReference type="AlphaFoldDB" id="A0A6A4HRF2"/>
<dbReference type="OrthoDB" id="3340520at2759"/>
<evidence type="ECO:0000313" key="1">
    <source>
        <dbReference type="EMBL" id="KAE9400311.1"/>
    </source>
</evidence>
<reference evidence="1" key="1">
    <citation type="journal article" date="2019" name="Environ. Microbiol.">
        <title>Fungal ecological strategies reflected in gene transcription - a case study of two litter decomposers.</title>
        <authorList>
            <person name="Barbi F."/>
            <person name="Kohler A."/>
            <person name="Barry K."/>
            <person name="Baskaran P."/>
            <person name="Daum C."/>
            <person name="Fauchery L."/>
            <person name="Ihrmark K."/>
            <person name="Kuo A."/>
            <person name="LaButti K."/>
            <person name="Lipzen A."/>
            <person name="Morin E."/>
            <person name="Grigoriev I.V."/>
            <person name="Henrissat B."/>
            <person name="Lindahl B."/>
            <person name="Martin F."/>
        </authorList>
    </citation>
    <scope>NUCLEOTIDE SEQUENCE</scope>
    <source>
        <strain evidence="1">JB14</strain>
    </source>
</reference>
<organism evidence="1 2">
    <name type="scientific">Gymnopus androsaceus JB14</name>
    <dbReference type="NCBI Taxonomy" id="1447944"/>
    <lineage>
        <taxon>Eukaryota</taxon>
        <taxon>Fungi</taxon>
        <taxon>Dikarya</taxon>
        <taxon>Basidiomycota</taxon>
        <taxon>Agaricomycotina</taxon>
        <taxon>Agaricomycetes</taxon>
        <taxon>Agaricomycetidae</taxon>
        <taxon>Agaricales</taxon>
        <taxon>Marasmiineae</taxon>
        <taxon>Omphalotaceae</taxon>
        <taxon>Gymnopus</taxon>
    </lineage>
</organism>
<proteinExistence type="predicted"/>
<dbReference type="Pfam" id="PF07103">
    <property type="entry name" value="DUF1365"/>
    <property type="match status" value="1"/>
</dbReference>
<dbReference type="PANTHER" id="PTHR33973">
    <property type="entry name" value="OS07G0153300 PROTEIN"/>
    <property type="match status" value="1"/>
</dbReference>
<dbReference type="EMBL" id="ML769458">
    <property type="protein sequence ID" value="KAE9400311.1"/>
    <property type="molecule type" value="Genomic_DNA"/>
</dbReference>